<protein>
    <submittedName>
        <fullName evidence="2">Uncharacterized protein</fullName>
    </submittedName>
</protein>
<keyword evidence="3" id="KW-1185">Reference proteome</keyword>
<feature type="transmembrane region" description="Helical" evidence="1">
    <location>
        <begin position="20"/>
        <end position="38"/>
    </location>
</feature>
<reference evidence="2 3" key="1">
    <citation type="submission" date="2020-04" db="EMBL/GenBank/DDBJ databases">
        <title>Draft genome of Pyxidicoccus fallax type strain.</title>
        <authorList>
            <person name="Whitworth D.E."/>
        </authorList>
    </citation>
    <scope>NUCLEOTIDE SEQUENCE [LARGE SCALE GENOMIC DNA]</scope>
    <source>
        <strain evidence="2 3">DSM 14698</strain>
    </source>
</reference>
<keyword evidence="1" id="KW-0472">Membrane</keyword>
<evidence type="ECO:0000313" key="2">
    <source>
        <dbReference type="EMBL" id="NMO23650.1"/>
    </source>
</evidence>
<proteinExistence type="predicted"/>
<dbReference type="EMBL" id="JABBJJ010000711">
    <property type="protein sequence ID" value="NMO23650.1"/>
    <property type="molecule type" value="Genomic_DNA"/>
</dbReference>
<dbReference type="AlphaFoldDB" id="A0A848M1D5"/>
<accession>A0A848M1D5</accession>
<feature type="non-terminal residue" evidence="2">
    <location>
        <position position="68"/>
    </location>
</feature>
<evidence type="ECO:0000313" key="3">
    <source>
        <dbReference type="Proteomes" id="UP000518300"/>
    </source>
</evidence>
<keyword evidence="1" id="KW-0812">Transmembrane</keyword>
<name>A0A848M1D5_9BACT</name>
<dbReference type="Proteomes" id="UP000518300">
    <property type="component" value="Unassembled WGS sequence"/>
</dbReference>
<evidence type="ECO:0000256" key="1">
    <source>
        <dbReference type="SAM" id="Phobius"/>
    </source>
</evidence>
<organism evidence="2 3">
    <name type="scientific">Pyxidicoccus fallax</name>
    <dbReference type="NCBI Taxonomy" id="394095"/>
    <lineage>
        <taxon>Bacteria</taxon>
        <taxon>Pseudomonadati</taxon>
        <taxon>Myxococcota</taxon>
        <taxon>Myxococcia</taxon>
        <taxon>Myxococcales</taxon>
        <taxon>Cystobacterineae</taxon>
        <taxon>Myxococcaceae</taxon>
        <taxon>Pyxidicoccus</taxon>
    </lineage>
</organism>
<dbReference type="RefSeq" id="WP_211194818.1">
    <property type="nucleotide sequence ID" value="NZ_JABBJJ010000711.1"/>
</dbReference>
<keyword evidence="1" id="KW-1133">Transmembrane helix</keyword>
<sequence>MLRPLTVPVPASATSATRTFLTLSLAFYVLAIGLGLLLRVSFLQPLPWLHFGHALHAHSHTLYFGWAG</sequence>
<comment type="caution">
    <text evidence="2">The sequence shown here is derived from an EMBL/GenBank/DDBJ whole genome shotgun (WGS) entry which is preliminary data.</text>
</comment>
<gene>
    <name evidence="2" type="ORF">HG543_53700</name>
</gene>